<evidence type="ECO:0000256" key="4">
    <source>
        <dbReference type="ARBA" id="ARBA00022692"/>
    </source>
</evidence>
<reference evidence="9 10" key="1">
    <citation type="submission" date="2019-03" db="EMBL/GenBank/DDBJ databases">
        <title>Genomic Encyclopedia of Type Strains, Phase IV (KMG-IV): sequencing the most valuable type-strain genomes for metagenomic binning, comparative biology and taxonomic classification.</title>
        <authorList>
            <person name="Goeker M."/>
        </authorList>
    </citation>
    <scope>NUCLEOTIDE SEQUENCE [LARGE SCALE GENOMIC DNA]</scope>
    <source>
        <strain evidence="9 10">DSM 45934</strain>
    </source>
</reference>
<organism evidence="9 10">
    <name type="scientific">Actinocrispum wychmicini</name>
    <dbReference type="NCBI Taxonomy" id="1213861"/>
    <lineage>
        <taxon>Bacteria</taxon>
        <taxon>Bacillati</taxon>
        <taxon>Actinomycetota</taxon>
        <taxon>Actinomycetes</taxon>
        <taxon>Pseudonocardiales</taxon>
        <taxon>Pseudonocardiaceae</taxon>
        <taxon>Actinocrispum</taxon>
    </lineage>
</organism>
<dbReference type="AlphaFoldDB" id="A0A4R2JQL4"/>
<feature type="transmembrane region" description="Helical" evidence="7">
    <location>
        <begin position="12"/>
        <end position="37"/>
    </location>
</feature>
<feature type="transmembrane region" description="Helical" evidence="7">
    <location>
        <begin position="255"/>
        <end position="277"/>
    </location>
</feature>
<dbReference type="EMBL" id="SLWS01000004">
    <property type="protein sequence ID" value="TCO59478.1"/>
    <property type="molecule type" value="Genomic_DNA"/>
</dbReference>
<evidence type="ECO:0000256" key="5">
    <source>
        <dbReference type="ARBA" id="ARBA00022989"/>
    </source>
</evidence>
<dbReference type="PANTHER" id="PTHR23513">
    <property type="entry name" value="INTEGRAL MEMBRANE EFFLUX PROTEIN-RELATED"/>
    <property type="match status" value="1"/>
</dbReference>
<evidence type="ECO:0000259" key="8">
    <source>
        <dbReference type="PROSITE" id="PS50850"/>
    </source>
</evidence>
<evidence type="ECO:0000256" key="3">
    <source>
        <dbReference type="ARBA" id="ARBA00022475"/>
    </source>
</evidence>
<accession>A0A4R2JQL4</accession>
<feature type="transmembrane region" description="Helical" evidence="7">
    <location>
        <begin position="383"/>
        <end position="402"/>
    </location>
</feature>
<dbReference type="Proteomes" id="UP000295680">
    <property type="component" value="Unassembled WGS sequence"/>
</dbReference>
<evidence type="ECO:0000256" key="6">
    <source>
        <dbReference type="ARBA" id="ARBA00023136"/>
    </source>
</evidence>
<dbReference type="RefSeq" id="WP_132117408.1">
    <property type="nucleotide sequence ID" value="NZ_SLWS01000004.1"/>
</dbReference>
<feature type="transmembrane region" description="Helical" evidence="7">
    <location>
        <begin position="88"/>
        <end position="121"/>
    </location>
</feature>
<feature type="transmembrane region" description="Helical" evidence="7">
    <location>
        <begin position="358"/>
        <end position="377"/>
    </location>
</feature>
<evidence type="ECO:0000256" key="7">
    <source>
        <dbReference type="SAM" id="Phobius"/>
    </source>
</evidence>
<evidence type="ECO:0000313" key="9">
    <source>
        <dbReference type="EMBL" id="TCO59478.1"/>
    </source>
</evidence>
<feature type="transmembrane region" description="Helical" evidence="7">
    <location>
        <begin position="313"/>
        <end position="331"/>
    </location>
</feature>
<dbReference type="PROSITE" id="PS50850">
    <property type="entry name" value="MFS"/>
    <property type="match status" value="1"/>
</dbReference>
<evidence type="ECO:0000256" key="1">
    <source>
        <dbReference type="ARBA" id="ARBA00004651"/>
    </source>
</evidence>
<dbReference type="OrthoDB" id="9815525at2"/>
<feature type="transmembrane region" description="Helical" evidence="7">
    <location>
        <begin position="228"/>
        <end position="249"/>
    </location>
</feature>
<dbReference type="CDD" id="cd06173">
    <property type="entry name" value="MFS_MefA_like"/>
    <property type="match status" value="1"/>
</dbReference>
<comment type="subcellular location">
    <subcellularLocation>
        <location evidence="1">Cell membrane</location>
        <topology evidence="1">Multi-pass membrane protein</topology>
    </subcellularLocation>
</comment>
<evidence type="ECO:0000313" key="10">
    <source>
        <dbReference type="Proteomes" id="UP000295680"/>
    </source>
</evidence>
<feature type="transmembrane region" description="Helical" evidence="7">
    <location>
        <begin position="172"/>
        <end position="194"/>
    </location>
</feature>
<dbReference type="Gene3D" id="1.20.1250.20">
    <property type="entry name" value="MFS general substrate transporter like domains"/>
    <property type="match status" value="1"/>
</dbReference>
<dbReference type="SUPFAM" id="SSF103473">
    <property type="entry name" value="MFS general substrate transporter"/>
    <property type="match status" value="1"/>
</dbReference>
<dbReference type="GO" id="GO:0005886">
    <property type="term" value="C:plasma membrane"/>
    <property type="evidence" value="ECO:0007669"/>
    <property type="project" value="UniProtKB-SubCell"/>
</dbReference>
<protein>
    <submittedName>
        <fullName evidence="9">Putative MFS family arabinose efflux permease</fullName>
    </submittedName>
</protein>
<keyword evidence="5 7" id="KW-1133">Transmembrane helix</keyword>
<feature type="transmembrane region" description="Helical" evidence="7">
    <location>
        <begin position="57"/>
        <end position="76"/>
    </location>
</feature>
<name>A0A4R2JQL4_9PSEU</name>
<sequence length="423" mass="44698">MSRTSPLRRLPGYGRFWAASTVSSFGTPVTAFALQIIALETLHASTAQLGLLNAARWAPYLLLGLVAGVLVDRYRRKPVLVATDLGRAALLCVLPVLAFADLLTMPALAVVVFAFGALSLLFDAADQSFLPRLVPQELLTTANARLEQSDAAAQTTGPILAGGLIKLVGAPVAILLDAVSYLVSGLLLASIPVTEPAPRHRERRPIWAELREGLTYVYRHRMLAPAALSGHLWFLANSMLGTVYLAYGLRELRLGAFWLGVTLASASVGAVLGGTCAQWAGRRLGAGRVSIVAHIVMPVAWVLVPLARSGPAAVALLAAAQFITWATMGAASPNEMAYRQSVTPDRLQGRMNTTIRSLNRGMIVVGAPLGGILADTAGYRTALWTGIAGLLGAALILICSPFRHAQVQTTSASTVRPLGNDDC</sequence>
<dbReference type="InterPro" id="IPR036259">
    <property type="entry name" value="MFS_trans_sf"/>
</dbReference>
<evidence type="ECO:0000256" key="2">
    <source>
        <dbReference type="ARBA" id="ARBA00022448"/>
    </source>
</evidence>
<keyword evidence="10" id="KW-1185">Reference proteome</keyword>
<dbReference type="PANTHER" id="PTHR23513:SF6">
    <property type="entry name" value="MAJOR FACILITATOR SUPERFAMILY ASSOCIATED DOMAIN-CONTAINING PROTEIN"/>
    <property type="match status" value="1"/>
</dbReference>
<gene>
    <name evidence="9" type="ORF">EV192_104320</name>
</gene>
<keyword evidence="2" id="KW-0813">Transport</keyword>
<dbReference type="Pfam" id="PF05977">
    <property type="entry name" value="MFS_3"/>
    <property type="match status" value="1"/>
</dbReference>
<keyword evidence="3" id="KW-1003">Cell membrane</keyword>
<dbReference type="InterPro" id="IPR020846">
    <property type="entry name" value="MFS_dom"/>
</dbReference>
<dbReference type="GO" id="GO:0022857">
    <property type="term" value="F:transmembrane transporter activity"/>
    <property type="evidence" value="ECO:0007669"/>
    <property type="project" value="InterPro"/>
</dbReference>
<feature type="domain" description="Major facilitator superfamily (MFS) profile" evidence="8">
    <location>
        <begin position="222"/>
        <end position="423"/>
    </location>
</feature>
<keyword evidence="6 7" id="KW-0472">Membrane</keyword>
<comment type="caution">
    <text evidence="9">The sequence shown here is derived from an EMBL/GenBank/DDBJ whole genome shotgun (WGS) entry which is preliminary data.</text>
</comment>
<feature type="transmembrane region" description="Helical" evidence="7">
    <location>
        <begin position="289"/>
        <end position="307"/>
    </location>
</feature>
<dbReference type="InterPro" id="IPR010290">
    <property type="entry name" value="TM_effector"/>
</dbReference>
<keyword evidence="4 7" id="KW-0812">Transmembrane</keyword>
<proteinExistence type="predicted"/>